<evidence type="ECO:0000256" key="1">
    <source>
        <dbReference type="ARBA" id="ARBA00004604"/>
    </source>
</evidence>
<dbReference type="SMART" id="SM00316">
    <property type="entry name" value="S1"/>
    <property type="match status" value="10"/>
</dbReference>
<dbReference type="Proteomes" id="UP000054549">
    <property type="component" value="Unassembled WGS sequence"/>
</dbReference>
<dbReference type="PANTHER" id="PTHR23270:SF10">
    <property type="entry name" value="PROTEIN RRP5 HOMOLOG"/>
    <property type="match status" value="1"/>
</dbReference>
<keyword evidence="6" id="KW-0802">TPR repeat</keyword>
<sequence length="1464" mass="162990">MAAKKRSLEEDTTTRHPKKSKKSDSTTTKTPHPATTLLNDEVDFPRGGGTTLTPAEVKAIRAEGIKEANEELFKDENVQKKSKKRKRVSEAPKESTTAKKDNRVEHLNYKRITVGMKILGQVVSIQPLALIVSLPNQLYGHIPITNISSQYTSMLERAEEASQNEKSDEGVDTEGESDNEEESPKDAQYPELSDMFRKGQYVRAAVTAIHAPGTTGFSGLAKSRDELVKFSKRVELALYPDKVNAGVKKADLNSGFTLTAAIQSIEDHGYILDLGIPDISGFLSFKNADQGPFKHKLRLGWLLEVTVAKMSKNKRTCDVSVDSSVFASSHLSEVVHAESIVPGALVQCLITATSPEGLNFQVLGLFEGTADEFHVNASDLKEKYKAGKKVKARILYNYDSSPPKFSLALTNHILRLEPPMVKESPDVEPKEISEAYPIGTILEAVKVVKVEPDRGIIVDVVPNLQGFIHISHVSDDHVPSLDSRGPWKQGSLHRARVTGYFALDGLLQLSLKPSVLNQAFLQVGDVEVGQVIKGTIKKLTDSGLFVTVSGKIEGVVWPNHYADIALKHPTKRFKQGANIKCRVLVVDPDRNRIFLTAKKTLIESSLPVLSKLEDFKTGIITHAVVFKATTSILVVEFYNKLKAIVPAKEMSESPIANPFEQFPLGKIVKVRIISVDMEQPRVVASIRQAAPGFAAPTVDVSVITIGDNVRGEIIEIHKDNVLLKLQPTQVRALLSIKNLANCRSMPVAQLRVELKVGEELEDLIVVTKAPEKGFVIVANKPQAKSALPAKSSSLTVESIKLGQTVIGRVTQHTRYGTLVKINSRLGGLLHPTDASDDYDSGNSIPPIDSILKATVIDIYLDKKQLILSTRSSRMNPKGSSTVADREINGLDDLQVGDTVRGFVKSVAEHGLFVTIARGVDARVQIKELFDGYVKEWKPQFRANQLVKGRILSVDSQNKKVEMTFRSDLARKPSNLNPSDLHPDQKVEGIIKKVESYGLFIQIDGSRLQGLCHKSEISDNPDADVATALQGFREGDHVKAIVLKVEQRRISLSIKPSLFTDSDKDDEEESGTEKQFGVVEDSEGTEELDDPSDKEEDPADEYHSDRDDSEVEIEVGDAQRLARPVKVLEQDERAIGSSVAPMKISGFDWFGGQADEENSAVSEPSTDESDSDGQPSKKKRKKRKEIEQDLTADARSKAPESNADFERLLLASPNSSYLWVQYMSFQLQLSEIDKAREIARRGIQTIGFREEQERLNVWIALLNLENVYGTDDILDKVFKEAARANDSKTVHLQLAVIFEESDKHEKAEEQYKKTTKKFGQSSKVWTLFGKFYLSRGNVEEARNLLPRSLQSLEKRKHLKTISRFAQLEYKYGDPERGRTIFEGIVDSHPKRWDLWSIYMDMETGQRNIQSLRNLFDRVLALKMTSHKAKSFFKKWLEIERKFGDEEGAADVKQKAIEWTQRANNS</sequence>
<evidence type="ECO:0000313" key="9">
    <source>
        <dbReference type="EMBL" id="KIL71753.1"/>
    </source>
</evidence>
<feature type="domain" description="S1 motif" evidence="8">
    <location>
        <begin position="802"/>
        <end position="870"/>
    </location>
</feature>
<gene>
    <name evidence="9" type="ORF">M378DRAFT_189127</name>
</gene>
<dbReference type="Pfam" id="PF00575">
    <property type="entry name" value="S1"/>
    <property type="match status" value="3"/>
</dbReference>
<comment type="subunit">
    <text evidence="2">Associated with the spliceosome.</text>
</comment>
<feature type="compositionally biased region" description="Low complexity" evidence="7">
    <location>
        <begin position="25"/>
        <end position="36"/>
    </location>
</feature>
<feature type="domain" description="S1 motif" evidence="8">
    <location>
        <begin position="983"/>
        <end position="1054"/>
    </location>
</feature>
<dbReference type="FunFam" id="2.40.50.140:FF:000103">
    <property type="entry name" value="protein RRP5 homolog"/>
    <property type="match status" value="2"/>
</dbReference>
<dbReference type="InterPro" id="IPR003029">
    <property type="entry name" value="S1_domain"/>
</dbReference>
<accession>A0A0C2XR88</accession>
<protein>
    <recommendedName>
        <fullName evidence="8">S1 motif domain-containing protein</fullName>
    </recommendedName>
</protein>
<dbReference type="FunFam" id="2.40.50.140:FF:000155">
    <property type="entry name" value="rRNA biogenesis protein RRP5"/>
    <property type="match status" value="1"/>
</dbReference>
<dbReference type="InterPro" id="IPR011990">
    <property type="entry name" value="TPR-like_helical_dom_sf"/>
</dbReference>
<dbReference type="InParanoid" id="A0A0C2XR88"/>
<dbReference type="CDD" id="cd05697">
    <property type="entry name" value="S1_Rrp5_repeat_hs5"/>
    <property type="match status" value="1"/>
</dbReference>
<evidence type="ECO:0000256" key="7">
    <source>
        <dbReference type="SAM" id="MobiDB-lite"/>
    </source>
</evidence>
<dbReference type="GO" id="GO:0003723">
    <property type="term" value="F:RNA binding"/>
    <property type="evidence" value="ECO:0007669"/>
    <property type="project" value="TreeGrafter"/>
</dbReference>
<dbReference type="EMBL" id="KN818222">
    <property type="protein sequence ID" value="KIL71753.1"/>
    <property type="molecule type" value="Genomic_DNA"/>
</dbReference>
<evidence type="ECO:0000256" key="5">
    <source>
        <dbReference type="ARBA" id="ARBA00023242"/>
    </source>
</evidence>
<dbReference type="HOGENOM" id="CLU_000845_0_1_1"/>
<feature type="domain" description="S1 motif" evidence="8">
    <location>
        <begin position="439"/>
        <end position="512"/>
    </location>
</feature>
<dbReference type="InterPro" id="IPR048059">
    <property type="entry name" value="Rrp5_S1_rpt_hs1_sc1"/>
</dbReference>
<dbReference type="GO" id="GO:0006364">
    <property type="term" value="P:rRNA processing"/>
    <property type="evidence" value="ECO:0007669"/>
    <property type="project" value="UniProtKB-KW"/>
</dbReference>
<dbReference type="Gene3D" id="2.40.50.140">
    <property type="entry name" value="Nucleic acid-binding proteins"/>
    <property type="match status" value="8"/>
</dbReference>
<dbReference type="InterPro" id="IPR055430">
    <property type="entry name" value="HAT_Syf1_CNRKL1_C"/>
</dbReference>
<feature type="domain" description="S1 motif" evidence="8">
    <location>
        <begin position="529"/>
        <end position="598"/>
    </location>
</feature>
<dbReference type="Pfam" id="PF23459">
    <property type="entry name" value="S1_RRP5"/>
    <property type="match status" value="1"/>
</dbReference>
<feature type="compositionally biased region" description="Basic and acidic residues" evidence="7">
    <location>
        <begin position="58"/>
        <end position="79"/>
    </location>
</feature>
<feature type="domain" description="S1 motif" evidence="8">
    <location>
        <begin position="706"/>
        <end position="780"/>
    </location>
</feature>
<feature type="region of interest" description="Disordered" evidence="7">
    <location>
        <begin position="1149"/>
        <end position="1197"/>
    </location>
</feature>
<evidence type="ECO:0000256" key="2">
    <source>
        <dbReference type="ARBA" id="ARBA00011524"/>
    </source>
</evidence>
<dbReference type="CDD" id="cd05693">
    <property type="entry name" value="S1_Rrp5_repeat_hs1_sc1"/>
    <property type="match status" value="1"/>
</dbReference>
<dbReference type="Gene3D" id="1.25.40.10">
    <property type="entry name" value="Tetratricopeptide repeat domain"/>
    <property type="match status" value="1"/>
</dbReference>
<dbReference type="FunFam" id="1.25.40.10:FF:000727">
    <property type="entry name" value="Chromosome 1, whole genome shotgun sequence"/>
    <property type="match status" value="1"/>
</dbReference>
<dbReference type="SUPFAM" id="SSF50249">
    <property type="entry name" value="Nucleic acid-binding proteins"/>
    <property type="match status" value="8"/>
</dbReference>
<feature type="compositionally biased region" description="Basic and acidic residues" evidence="7">
    <location>
        <begin position="1"/>
        <end position="14"/>
    </location>
</feature>
<keyword evidence="10" id="KW-1185">Reference proteome</keyword>
<evidence type="ECO:0000313" key="10">
    <source>
        <dbReference type="Proteomes" id="UP000054549"/>
    </source>
</evidence>
<feature type="domain" description="S1 motif" evidence="8">
    <location>
        <begin position="115"/>
        <end position="233"/>
    </location>
</feature>
<name>A0A0C2XR88_AMAMK</name>
<feature type="domain" description="S1 motif" evidence="8">
    <location>
        <begin position="896"/>
        <end position="965"/>
    </location>
</feature>
<feature type="domain" description="S1 motif" evidence="8">
    <location>
        <begin position="255"/>
        <end position="322"/>
    </location>
</feature>
<feature type="compositionally biased region" description="Basic and acidic residues" evidence="7">
    <location>
        <begin position="88"/>
        <end position="102"/>
    </location>
</feature>
<feature type="compositionally biased region" description="Basic and acidic residues" evidence="7">
    <location>
        <begin position="156"/>
        <end position="169"/>
    </location>
</feature>
<dbReference type="SMART" id="SM00386">
    <property type="entry name" value="HAT"/>
    <property type="match status" value="5"/>
</dbReference>
<dbReference type="FunFam" id="2.40.50.140:FF:000148">
    <property type="entry name" value="protein RRP5 homolog isoform X1"/>
    <property type="match status" value="1"/>
</dbReference>
<proteinExistence type="predicted"/>
<dbReference type="InterPro" id="IPR003107">
    <property type="entry name" value="HAT"/>
</dbReference>
<dbReference type="SUPFAM" id="SSF48452">
    <property type="entry name" value="TPR-like"/>
    <property type="match status" value="1"/>
</dbReference>
<evidence type="ECO:0000256" key="4">
    <source>
        <dbReference type="ARBA" id="ARBA00022737"/>
    </source>
</evidence>
<feature type="compositionally biased region" description="Acidic residues" evidence="7">
    <location>
        <begin position="1079"/>
        <end position="1098"/>
    </location>
</feature>
<keyword evidence="5" id="KW-0539">Nucleus</keyword>
<dbReference type="InterPro" id="IPR019734">
    <property type="entry name" value="TPR_rpt"/>
</dbReference>
<dbReference type="Pfam" id="PF24685">
    <property type="entry name" value="OB_RRP5_4th"/>
    <property type="match status" value="1"/>
</dbReference>
<evidence type="ECO:0000256" key="3">
    <source>
        <dbReference type="ARBA" id="ARBA00022552"/>
    </source>
</evidence>
<dbReference type="InterPro" id="IPR045209">
    <property type="entry name" value="Rrp5"/>
</dbReference>
<evidence type="ECO:0000259" key="8">
    <source>
        <dbReference type="PROSITE" id="PS50126"/>
    </source>
</evidence>
<feature type="region of interest" description="Disordered" evidence="7">
    <location>
        <begin position="155"/>
        <end position="190"/>
    </location>
</feature>
<dbReference type="PANTHER" id="PTHR23270">
    <property type="entry name" value="PROGRAMMED CELL DEATH PROTEIN 11 PRE-RRNA PROCESSING PROTEIN RRP5"/>
    <property type="match status" value="1"/>
</dbReference>
<evidence type="ECO:0000256" key="6">
    <source>
        <dbReference type="PROSITE-ProRule" id="PRU00339"/>
    </source>
</evidence>
<dbReference type="InterPro" id="IPR057302">
    <property type="entry name" value="Rrp5_S1"/>
</dbReference>
<feature type="compositionally biased region" description="Basic and acidic residues" evidence="7">
    <location>
        <begin position="1183"/>
        <end position="1197"/>
    </location>
</feature>
<dbReference type="OrthoDB" id="412781at2759"/>
<dbReference type="GO" id="GO:0032040">
    <property type="term" value="C:small-subunit processome"/>
    <property type="evidence" value="ECO:0007669"/>
    <property type="project" value="TreeGrafter"/>
</dbReference>
<dbReference type="STRING" id="946122.A0A0C2XR88"/>
<keyword evidence="3" id="KW-0698">rRNA processing</keyword>
<keyword evidence="4" id="KW-0677">Repeat</keyword>
<comment type="subcellular location">
    <subcellularLocation>
        <location evidence="1">Nucleus</location>
        <location evidence="1">Nucleolus</location>
    </subcellularLocation>
</comment>
<dbReference type="InterPro" id="IPR057301">
    <property type="entry name" value="Rrp5_OB_4th"/>
</dbReference>
<feature type="region of interest" description="Disordered" evidence="7">
    <location>
        <begin position="1"/>
        <end position="102"/>
    </location>
</feature>
<feature type="compositionally biased region" description="Acidic residues" evidence="7">
    <location>
        <begin position="170"/>
        <end position="183"/>
    </location>
</feature>
<dbReference type="PROSITE" id="PS50126">
    <property type="entry name" value="S1"/>
    <property type="match status" value="9"/>
</dbReference>
<feature type="region of interest" description="Disordered" evidence="7">
    <location>
        <begin position="1057"/>
        <end position="1117"/>
    </location>
</feature>
<organism evidence="9 10">
    <name type="scientific">Amanita muscaria (strain Koide BX008)</name>
    <dbReference type="NCBI Taxonomy" id="946122"/>
    <lineage>
        <taxon>Eukaryota</taxon>
        <taxon>Fungi</taxon>
        <taxon>Dikarya</taxon>
        <taxon>Basidiomycota</taxon>
        <taxon>Agaricomycotina</taxon>
        <taxon>Agaricomycetes</taxon>
        <taxon>Agaricomycetidae</taxon>
        <taxon>Agaricales</taxon>
        <taxon>Pluteineae</taxon>
        <taxon>Amanitaceae</taxon>
        <taxon>Amanita</taxon>
    </lineage>
</organism>
<dbReference type="Pfam" id="PF23231">
    <property type="entry name" value="HAT_Syf1_CNRKL1_C"/>
    <property type="match status" value="1"/>
</dbReference>
<feature type="repeat" description="TPR" evidence="6">
    <location>
        <begin position="1321"/>
        <end position="1354"/>
    </location>
</feature>
<dbReference type="CDD" id="cd05707">
    <property type="entry name" value="S1_Rrp5_repeat_sc11"/>
    <property type="match status" value="1"/>
</dbReference>
<reference evidence="9 10" key="1">
    <citation type="submission" date="2014-04" db="EMBL/GenBank/DDBJ databases">
        <title>Evolutionary Origins and Diversification of the Mycorrhizal Mutualists.</title>
        <authorList>
            <consortium name="DOE Joint Genome Institute"/>
            <consortium name="Mycorrhizal Genomics Consortium"/>
            <person name="Kohler A."/>
            <person name="Kuo A."/>
            <person name="Nagy L.G."/>
            <person name="Floudas D."/>
            <person name="Copeland A."/>
            <person name="Barry K.W."/>
            <person name="Cichocki N."/>
            <person name="Veneault-Fourrey C."/>
            <person name="LaButti K."/>
            <person name="Lindquist E.A."/>
            <person name="Lipzen A."/>
            <person name="Lundell T."/>
            <person name="Morin E."/>
            <person name="Murat C."/>
            <person name="Riley R."/>
            <person name="Ohm R."/>
            <person name="Sun H."/>
            <person name="Tunlid A."/>
            <person name="Henrissat B."/>
            <person name="Grigoriev I.V."/>
            <person name="Hibbett D.S."/>
            <person name="Martin F."/>
        </authorList>
    </citation>
    <scope>NUCLEOTIDE SEQUENCE [LARGE SCALE GENOMIC DNA]</scope>
    <source>
        <strain evidence="9 10">Koide BX008</strain>
    </source>
</reference>
<dbReference type="InterPro" id="IPR012340">
    <property type="entry name" value="NA-bd_OB-fold"/>
</dbReference>
<dbReference type="PROSITE" id="PS50005">
    <property type="entry name" value="TPR"/>
    <property type="match status" value="1"/>
</dbReference>
<feature type="domain" description="S1 motif" evidence="8">
    <location>
        <begin position="618"/>
        <end position="687"/>
    </location>
</feature>
<dbReference type="FunCoup" id="A0A0C2XR88">
    <property type="interactions" value="585"/>
</dbReference>